<comment type="caution">
    <text evidence="1">The sequence shown here is derived from an EMBL/GenBank/DDBJ whole genome shotgun (WGS) entry which is preliminary data.</text>
</comment>
<dbReference type="Proteomes" id="UP001292094">
    <property type="component" value="Unassembled WGS sequence"/>
</dbReference>
<protein>
    <submittedName>
        <fullName evidence="1">Uncharacterized protein</fullName>
    </submittedName>
</protein>
<organism evidence="1 2">
    <name type="scientific">Petrolisthes manimaculis</name>
    <dbReference type="NCBI Taxonomy" id="1843537"/>
    <lineage>
        <taxon>Eukaryota</taxon>
        <taxon>Metazoa</taxon>
        <taxon>Ecdysozoa</taxon>
        <taxon>Arthropoda</taxon>
        <taxon>Crustacea</taxon>
        <taxon>Multicrustacea</taxon>
        <taxon>Malacostraca</taxon>
        <taxon>Eumalacostraca</taxon>
        <taxon>Eucarida</taxon>
        <taxon>Decapoda</taxon>
        <taxon>Pleocyemata</taxon>
        <taxon>Anomura</taxon>
        <taxon>Galatheoidea</taxon>
        <taxon>Porcellanidae</taxon>
        <taxon>Petrolisthes</taxon>
    </lineage>
</organism>
<reference evidence="1" key="1">
    <citation type="submission" date="2023-11" db="EMBL/GenBank/DDBJ databases">
        <title>Genome assemblies of two species of porcelain crab, Petrolisthes cinctipes and Petrolisthes manimaculis (Anomura: Porcellanidae).</title>
        <authorList>
            <person name="Angst P."/>
        </authorList>
    </citation>
    <scope>NUCLEOTIDE SEQUENCE</scope>
    <source>
        <strain evidence="1">PB745_02</strain>
        <tissue evidence="1">Gill</tissue>
    </source>
</reference>
<dbReference type="AlphaFoldDB" id="A0AAE1TUU6"/>
<gene>
    <name evidence="1" type="ORF">Pmani_029058</name>
</gene>
<evidence type="ECO:0000313" key="1">
    <source>
        <dbReference type="EMBL" id="KAK4298607.1"/>
    </source>
</evidence>
<name>A0AAE1TUU6_9EUCA</name>
<evidence type="ECO:0000313" key="2">
    <source>
        <dbReference type="Proteomes" id="UP001292094"/>
    </source>
</evidence>
<sequence length="76" mass="8216">MMLIHPGVEFSPADPPRVVVIHSSRGGIERCESKLVREKGFGGLMASMEFLVVSGNSSMAARVVEGWELELLGDSK</sequence>
<keyword evidence="2" id="KW-1185">Reference proteome</keyword>
<proteinExistence type="predicted"/>
<dbReference type="EMBL" id="JAWZYT010003392">
    <property type="protein sequence ID" value="KAK4298607.1"/>
    <property type="molecule type" value="Genomic_DNA"/>
</dbReference>
<accession>A0AAE1TUU6</accession>